<dbReference type="RefSeq" id="WP_310063011.1">
    <property type="nucleotide sequence ID" value="NZ_JAVDVY010000002.1"/>
</dbReference>
<sequence length="169" mass="17883">MLDSVVTLLGEMSVLAKGVNPRTSITRLYSAFSSVHACQVDIFEMIERAIVDGEPLVDIVQLLLHRHAEENSERIAVLDAVQSILDRGDLGHLHAFFSALRAYFEQLPLSGDGAAARALADAIASSAREPRSLRSRGQLAHAAAVSLLAVKRGASQVDGARASIGAATG</sequence>
<evidence type="ECO:0000313" key="1">
    <source>
        <dbReference type="EMBL" id="MDR7135376.1"/>
    </source>
</evidence>
<dbReference type="Proteomes" id="UP001251524">
    <property type="component" value="Unassembled WGS sequence"/>
</dbReference>
<organism evidence="1 2">
    <name type="scientific">Lysobacter niastensis</name>
    <dbReference type="NCBI Taxonomy" id="380629"/>
    <lineage>
        <taxon>Bacteria</taxon>
        <taxon>Pseudomonadati</taxon>
        <taxon>Pseudomonadota</taxon>
        <taxon>Gammaproteobacteria</taxon>
        <taxon>Lysobacterales</taxon>
        <taxon>Lysobacteraceae</taxon>
        <taxon>Lysobacter</taxon>
    </lineage>
</organism>
<gene>
    <name evidence="1" type="ORF">J2X06_002585</name>
</gene>
<name>A0ABU1WD25_9GAMM</name>
<evidence type="ECO:0000313" key="2">
    <source>
        <dbReference type="Proteomes" id="UP001251524"/>
    </source>
</evidence>
<protein>
    <submittedName>
        <fullName evidence="1">Uncharacterized protein</fullName>
    </submittedName>
</protein>
<accession>A0ABU1WD25</accession>
<dbReference type="EMBL" id="JAVDVY010000002">
    <property type="protein sequence ID" value="MDR7135376.1"/>
    <property type="molecule type" value="Genomic_DNA"/>
</dbReference>
<keyword evidence="2" id="KW-1185">Reference proteome</keyword>
<reference evidence="1 2" key="1">
    <citation type="submission" date="2023-07" db="EMBL/GenBank/DDBJ databases">
        <title>Sorghum-associated microbial communities from plants grown in Nebraska, USA.</title>
        <authorList>
            <person name="Schachtman D."/>
        </authorList>
    </citation>
    <scope>NUCLEOTIDE SEQUENCE [LARGE SCALE GENOMIC DNA]</scope>
    <source>
        <strain evidence="1 2">BE198</strain>
    </source>
</reference>
<comment type="caution">
    <text evidence="1">The sequence shown here is derived from an EMBL/GenBank/DDBJ whole genome shotgun (WGS) entry which is preliminary data.</text>
</comment>
<proteinExistence type="predicted"/>